<keyword evidence="1" id="KW-0732">Signal</keyword>
<keyword evidence="4" id="KW-1185">Reference proteome</keyword>
<feature type="chain" id="PRO_5015751727" description="Peptidase C51 domain-containing protein" evidence="1">
    <location>
        <begin position="18"/>
        <end position="173"/>
    </location>
</feature>
<comment type="caution">
    <text evidence="3">The sequence shown here is derived from an EMBL/GenBank/DDBJ whole genome shotgun (WGS) entry which is preliminary data.</text>
</comment>
<dbReference type="Proteomes" id="UP000239724">
    <property type="component" value="Unassembled WGS sequence"/>
</dbReference>
<dbReference type="EMBL" id="NHRY01000241">
    <property type="protein sequence ID" value="PPQ28567.1"/>
    <property type="molecule type" value="Genomic_DNA"/>
</dbReference>
<dbReference type="AlphaFoldDB" id="A0A2S6N1R1"/>
<evidence type="ECO:0000313" key="3">
    <source>
        <dbReference type="EMBL" id="PPQ28567.1"/>
    </source>
</evidence>
<evidence type="ECO:0000256" key="1">
    <source>
        <dbReference type="SAM" id="SignalP"/>
    </source>
</evidence>
<dbReference type="RefSeq" id="WP_104521354.1">
    <property type="nucleotide sequence ID" value="NZ_NHRY01000241.1"/>
</dbReference>
<dbReference type="SUPFAM" id="SSF54001">
    <property type="entry name" value="Cysteine proteinases"/>
    <property type="match status" value="1"/>
</dbReference>
<feature type="domain" description="Peptidase C51" evidence="2">
    <location>
        <begin position="7"/>
        <end position="127"/>
    </location>
</feature>
<dbReference type="PROSITE" id="PS51257">
    <property type="entry name" value="PROKAR_LIPOPROTEIN"/>
    <property type="match status" value="1"/>
</dbReference>
<protein>
    <recommendedName>
        <fullName evidence="2">Peptidase C51 domain-containing protein</fullName>
    </recommendedName>
</protein>
<dbReference type="OrthoDB" id="7279151at2"/>
<evidence type="ECO:0000259" key="2">
    <source>
        <dbReference type="PROSITE" id="PS50911"/>
    </source>
</evidence>
<feature type="signal peptide" evidence="1">
    <location>
        <begin position="1"/>
        <end position="17"/>
    </location>
</feature>
<reference evidence="3 4" key="1">
    <citation type="journal article" date="2018" name="Arch. Microbiol.">
        <title>New insights into the metabolic potential of the phototrophic purple bacterium Rhodopila globiformis DSM 161(T) from its draft genome sequence and evidence for a vanadium-dependent nitrogenase.</title>
        <authorList>
            <person name="Imhoff J.F."/>
            <person name="Rahn T."/>
            <person name="Kunzel S."/>
            <person name="Neulinger S.C."/>
        </authorList>
    </citation>
    <scope>NUCLEOTIDE SEQUENCE [LARGE SCALE GENOMIC DNA]</scope>
    <source>
        <strain evidence="3 4">DSM 161</strain>
    </source>
</reference>
<dbReference type="InterPro" id="IPR038765">
    <property type="entry name" value="Papain-like_cys_pep_sf"/>
</dbReference>
<dbReference type="InterPro" id="IPR007921">
    <property type="entry name" value="CHAP_dom"/>
</dbReference>
<organism evidence="3 4">
    <name type="scientific">Rhodopila globiformis</name>
    <name type="common">Rhodopseudomonas globiformis</name>
    <dbReference type="NCBI Taxonomy" id="1071"/>
    <lineage>
        <taxon>Bacteria</taxon>
        <taxon>Pseudomonadati</taxon>
        <taxon>Pseudomonadota</taxon>
        <taxon>Alphaproteobacteria</taxon>
        <taxon>Acetobacterales</taxon>
        <taxon>Acetobacteraceae</taxon>
        <taxon>Rhodopila</taxon>
    </lineage>
</organism>
<proteinExistence type="predicted"/>
<evidence type="ECO:0000313" key="4">
    <source>
        <dbReference type="Proteomes" id="UP000239724"/>
    </source>
</evidence>
<dbReference type="PROSITE" id="PS50911">
    <property type="entry name" value="CHAP"/>
    <property type="match status" value="1"/>
</dbReference>
<accession>A0A2S6N1R1</accession>
<name>A0A2S6N1R1_RHOGL</name>
<dbReference type="Pfam" id="PF05257">
    <property type="entry name" value="CHAP"/>
    <property type="match status" value="1"/>
</dbReference>
<dbReference type="Gene3D" id="3.90.1720.10">
    <property type="entry name" value="endopeptidase domain like (from Nostoc punctiforme)"/>
    <property type="match status" value="1"/>
</dbReference>
<sequence length="173" mass="18855">MRRAVALAVPLLCLALAACGSRDTGVRAAVECAPFARALTGVALSGPAAGWWWQAAGRYDRGPRPETGSLLVFRPSRRLPDGHVAVVSRVLSRRRILVIQANWQHHHVTQDQPVIDVSEDGDWSLVRVWWPPAERMGASAYPTYGFIRPDHPAGHDRLAEAVPAAIESAQAGW</sequence>
<gene>
    <name evidence="3" type="ORF">CCS01_24000</name>
</gene>